<feature type="domain" description="Isopenicillin N synthase-like Fe(2+) 2OG dioxygenase" evidence="3">
    <location>
        <begin position="141"/>
        <end position="226"/>
    </location>
</feature>
<dbReference type="AlphaFoldDB" id="A0A7I8K5G3"/>
<evidence type="ECO:0000313" key="4">
    <source>
        <dbReference type="EMBL" id="CAA7391542.1"/>
    </source>
</evidence>
<proteinExistence type="predicted"/>
<dbReference type="Gene3D" id="2.60.120.330">
    <property type="entry name" value="B-lactam Antibiotic, Isopenicillin N Synthase, Chain"/>
    <property type="match status" value="1"/>
</dbReference>
<dbReference type="GO" id="GO:0046872">
    <property type="term" value="F:metal ion binding"/>
    <property type="evidence" value="ECO:0007669"/>
    <property type="project" value="UniProtKB-KW"/>
</dbReference>
<dbReference type="InterPro" id="IPR050295">
    <property type="entry name" value="Plant_2OG-oxidoreductases"/>
</dbReference>
<name>A0A7I8K5G3_SPIIN</name>
<dbReference type="OrthoDB" id="288590at2759"/>
<dbReference type="InterPro" id="IPR027443">
    <property type="entry name" value="IPNS-like_sf"/>
</dbReference>
<evidence type="ECO:0000313" key="5">
    <source>
        <dbReference type="Proteomes" id="UP000663760"/>
    </source>
</evidence>
<evidence type="ECO:0000259" key="3">
    <source>
        <dbReference type="Pfam" id="PF03171"/>
    </source>
</evidence>
<keyword evidence="1" id="KW-0479">Metal-binding</keyword>
<dbReference type="EMBL" id="LR746265">
    <property type="protein sequence ID" value="CAA7391542.1"/>
    <property type="molecule type" value="Genomic_DNA"/>
</dbReference>
<accession>A0A7I8K5G3</accession>
<dbReference type="Pfam" id="PF03171">
    <property type="entry name" value="2OG-FeII_Oxy"/>
    <property type="match status" value="1"/>
</dbReference>
<dbReference type="SUPFAM" id="SSF51197">
    <property type="entry name" value="Clavaminate synthase-like"/>
    <property type="match status" value="1"/>
</dbReference>
<evidence type="ECO:0000256" key="2">
    <source>
        <dbReference type="ARBA" id="ARBA00023004"/>
    </source>
</evidence>
<protein>
    <recommendedName>
        <fullName evidence="3">Isopenicillin N synthase-like Fe(2+) 2OG dioxygenase domain-containing protein</fullName>
    </recommendedName>
</protein>
<gene>
    <name evidence="4" type="ORF">SI8410_02002825</name>
</gene>
<evidence type="ECO:0000256" key="1">
    <source>
        <dbReference type="ARBA" id="ARBA00022723"/>
    </source>
</evidence>
<dbReference type="Proteomes" id="UP000663760">
    <property type="component" value="Chromosome 2"/>
</dbReference>
<keyword evidence="2" id="KW-0408">Iron</keyword>
<dbReference type="PANTHER" id="PTHR47991">
    <property type="entry name" value="OXOGLUTARATE/IRON-DEPENDENT DIOXYGENASE"/>
    <property type="match status" value="1"/>
</dbReference>
<dbReference type="InterPro" id="IPR044861">
    <property type="entry name" value="IPNS-like_FE2OG_OXY"/>
</dbReference>
<sequence>MACQLLSAVERHERLSPSDVRPEQHRPRLGDVVGDVHIPANRLGPPRKELYSDDPSKKFRLSTSFNVRKETFRNWRDYLRLHCYPPEEYAHEWPSNPPPFKSVVSSYSREVRMLGLWLLGAISEGLGLEEGYLLTALGEQEEHMAINHYPHCPAPELTYGLQVQADPNALTILLQEPGVGGLQILKDGRWFGVDSIPNALVVSVGDQLEALSNDRYKSVWHRVLLCPSPEAMVSPAKKLTANGSPPLYRSYTYGEYYKTFWTRNLDQEHCLELFKC</sequence>
<keyword evidence="5" id="KW-1185">Reference proteome</keyword>
<organism evidence="4 5">
    <name type="scientific">Spirodela intermedia</name>
    <name type="common">Intermediate duckweed</name>
    <dbReference type="NCBI Taxonomy" id="51605"/>
    <lineage>
        <taxon>Eukaryota</taxon>
        <taxon>Viridiplantae</taxon>
        <taxon>Streptophyta</taxon>
        <taxon>Embryophyta</taxon>
        <taxon>Tracheophyta</taxon>
        <taxon>Spermatophyta</taxon>
        <taxon>Magnoliopsida</taxon>
        <taxon>Liliopsida</taxon>
        <taxon>Araceae</taxon>
        <taxon>Lemnoideae</taxon>
        <taxon>Spirodela</taxon>
    </lineage>
</organism>
<reference evidence="4" key="1">
    <citation type="submission" date="2020-02" db="EMBL/GenBank/DDBJ databases">
        <authorList>
            <person name="Scholz U."/>
            <person name="Mascher M."/>
            <person name="Fiebig A."/>
        </authorList>
    </citation>
    <scope>NUCLEOTIDE SEQUENCE</scope>
</reference>